<accession>A0AA88SA03</accession>
<reference evidence="5" key="1">
    <citation type="submission" date="2023-08" db="EMBL/GenBank/DDBJ databases">
        <title>Pelteobagrus vachellii genome.</title>
        <authorList>
            <person name="Liu H."/>
        </authorList>
    </citation>
    <scope>NUCLEOTIDE SEQUENCE</scope>
    <source>
        <strain evidence="5">PRFRI_2022a</strain>
        <tissue evidence="5">Muscle</tissue>
    </source>
</reference>
<dbReference type="EMBL" id="JAVHJS010000020">
    <property type="protein sequence ID" value="KAK2824883.1"/>
    <property type="molecule type" value="Genomic_DNA"/>
</dbReference>
<evidence type="ECO:0000259" key="4">
    <source>
        <dbReference type="SMART" id="SM00134"/>
    </source>
</evidence>
<feature type="signal peptide" evidence="3">
    <location>
        <begin position="1"/>
        <end position="19"/>
    </location>
</feature>
<comment type="subcellular location">
    <subcellularLocation>
        <location evidence="1">Secreted</location>
    </subcellularLocation>
</comment>
<protein>
    <recommendedName>
        <fullName evidence="4">UPAR/Ly6 domain-containing protein</fullName>
    </recommendedName>
</protein>
<sequence length="221" mass="23202">MELQLTLILSCLLFSSVLGLRCYQCIPDSSGSCVSTVTQCPHRCGSITTTNTATTNQDGLLTSVSVKSCLDASQCINGSIRILDQLTVNVNTKCCSTDLCNTETLAAQTNQISNGRRCYTCAGENCTVDCQGGHCNKTIGTVDCVGDEDRCISITVSVFGVTTSVEGCASKSVCDLAAVQEMMGFGSSVTCCDGNLCNTAPIFTLSSFLLLVPLLSSILFT</sequence>
<dbReference type="InterPro" id="IPR016054">
    <property type="entry name" value="LY6_UPA_recep-like"/>
</dbReference>
<feature type="chain" id="PRO_5041666298" description="UPAR/Ly6 domain-containing protein" evidence="3">
    <location>
        <begin position="20"/>
        <end position="221"/>
    </location>
</feature>
<feature type="domain" description="UPAR/Ly6" evidence="4">
    <location>
        <begin position="20"/>
        <end position="110"/>
    </location>
</feature>
<evidence type="ECO:0000256" key="1">
    <source>
        <dbReference type="ARBA" id="ARBA00004613"/>
    </source>
</evidence>
<dbReference type="SUPFAM" id="SSF57302">
    <property type="entry name" value="Snake toxin-like"/>
    <property type="match status" value="2"/>
</dbReference>
<name>A0AA88SA03_TACVA</name>
<keyword evidence="6" id="KW-1185">Reference proteome</keyword>
<dbReference type="PANTHER" id="PTHR20914">
    <property type="entry name" value="LY6/PLAUR DOMAIN-CONTAINING PROTEIN 8"/>
    <property type="match status" value="1"/>
</dbReference>
<gene>
    <name evidence="5" type="ORF">Q7C36_018810</name>
</gene>
<dbReference type="SMART" id="SM00134">
    <property type="entry name" value="LU"/>
    <property type="match status" value="2"/>
</dbReference>
<dbReference type="Pfam" id="PF00021">
    <property type="entry name" value="UPAR_LY6"/>
    <property type="match status" value="2"/>
</dbReference>
<organism evidence="5 6">
    <name type="scientific">Tachysurus vachellii</name>
    <name type="common">Darkbarbel catfish</name>
    <name type="synonym">Pelteobagrus vachellii</name>
    <dbReference type="NCBI Taxonomy" id="175792"/>
    <lineage>
        <taxon>Eukaryota</taxon>
        <taxon>Metazoa</taxon>
        <taxon>Chordata</taxon>
        <taxon>Craniata</taxon>
        <taxon>Vertebrata</taxon>
        <taxon>Euteleostomi</taxon>
        <taxon>Actinopterygii</taxon>
        <taxon>Neopterygii</taxon>
        <taxon>Teleostei</taxon>
        <taxon>Ostariophysi</taxon>
        <taxon>Siluriformes</taxon>
        <taxon>Bagridae</taxon>
        <taxon>Tachysurus</taxon>
    </lineage>
</organism>
<proteinExistence type="predicted"/>
<evidence type="ECO:0000256" key="3">
    <source>
        <dbReference type="SAM" id="SignalP"/>
    </source>
</evidence>
<dbReference type="Gene3D" id="2.10.60.10">
    <property type="entry name" value="CD59"/>
    <property type="match status" value="2"/>
</dbReference>
<evidence type="ECO:0000313" key="5">
    <source>
        <dbReference type="EMBL" id="KAK2824883.1"/>
    </source>
</evidence>
<keyword evidence="3" id="KW-0732">Signal</keyword>
<dbReference type="PANTHER" id="PTHR20914:SF9">
    <property type="entry name" value="COILED, ISOFORM A"/>
    <property type="match status" value="1"/>
</dbReference>
<comment type="caution">
    <text evidence="5">The sequence shown here is derived from an EMBL/GenBank/DDBJ whole genome shotgun (WGS) entry which is preliminary data.</text>
</comment>
<dbReference type="AlphaFoldDB" id="A0AA88SA03"/>
<evidence type="ECO:0000256" key="2">
    <source>
        <dbReference type="ARBA" id="ARBA00022525"/>
    </source>
</evidence>
<dbReference type="Proteomes" id="UP001187315">
    <property type="component" value="Unassembled WGS sequence"/>
</dbReference>
<dbReference type="InterPro" id="IPR045860">
    <property type="entry name" value="Snake_toxin-like_sf"/>
</dbReference>
<dbReference type="InterPro" id="IPR050918">
    <property type="entry name" value="CNF-like_PLA2_Inhibitor"/>
</dbReference>
<keyword evidence="2" id="KW-0964">Secreted</keyword>
<evidence type="ECO:0000313" key="6">
    <source>
        <dbReference type="Proteomes" id="UP001187315"/>
    </source>
</evidence>
<dbReference type="GO" id="GO:0005576">
    <property type="term" value="C:extracellular region"/>
    <property type="evidence" value="ECO:0007669"/>
    <property type="project" value="UniProtKB-SubCell"/>
</dbReference>
<feature type="domain" description="UPAR/Ly6" evidence="4">
    <location>
        <begin position="116"/>
        <end position="206"/>
    </location>
</feature>